<feature type="transmembrane region" description="Helical" evidence="11">
    <location>
        <begin position="338"/>
        <end position="364"/>
    </location>
</feature>
<dbReference type="STRING" id="74649.A0A2P6S649"/>
<dbReference type="InterPro" id="IPR013057">
    <property type="entry name" value="AA_transpt_TM"/>
</dbReference>
<evidence type="ECO:0000256" key="9">
    <source>
        <dbReference type="ARBA" id="ARBA00023294"/>
    </source>
</evidence>
<dbReference type="GO" id="GO:0006865">
    <property type="term" value="P:amino acid transport"/>
    <property type="evidence" value="ECO:0007669"/>
    <property type="project" value="UniProtKB-KW"/>
</dbReference>
<evidence type="ECO:0000256" key="11">
    <source>
        <dbReference type="SAM" id="Phobius"/>
    </source>
</evidence>
<dbReference type="PANTHER" id="PTHR48017">
    <property type="entry name" value="OS05G0424000 PROTEIN-RELATED"/>
    <property type="match status" value="1"/>
</dbReference>
<comment type="subcellular location">
    <subcellularLocation>
        <location evidence="1">Endomembrane system</location>
        <topology evidence="1">Multi-pass membrane protein</topology>
    </subcellularLocation>
</comment>
<evidence type="ECO:0000259" key="12">
    <source>
        <dbReference type="Pfam" id="PF01490"/>
    </source>
</evidence>
<evidence type="ECO:0000256" key="8">
    <source>
        <dbReference type="ARBA" id="ARBA00023136"/>
    </source>
</evidence>
<evidence type="ECO:0000256" key="1">
    <source>
        <dbReference type="ARBA" id="ARBA00004127"/>
    </source>
</evidence>
<keyword evidence="4 11" id="KW-0812">Transmembrane</keyword>
<feature type="transmembrane region" description="Helical" evidence="11">
    <location>
        <begin position="299"/>
        <end position="318"/>
    </location>
</feature>
<gene>
    <name evidence="13" type="ORF">RchiOBHm_Chr2g0174481</name>
</gene>
<proteinExistence type="inferred from homology"/>
<feature type="transmembrane region" description="Helical" evidence="11">
    <location>
        <begin position="232"/>
        <end position="255"/>
    </location>
</feature>
<feature type="transmembrane region" description="Helical" evidence="11">
    <location>
        <begin position="96"/>
        <end position="119"/>
    </location>
</feature>
<dbReference type="OMA" id="SQQVEEW"/>
<keyword evidence="9" id="KW-0927">Auxin signaling pathway</keyword>
<feature type="transmembrane region" description="Helical" evidence="11">
    <location>
        <begin position="140"/>
        <end position="157"/>
    </location>
</feature>
<comment type="similarity">
    <text evidence="2">Belongs to the amino acid/polyamine transporter 2 family. Amino acid/auxin permease (AAAP) (TC 2.A.18.1) subfamily.</text>
</comment>
<evidence type="ECO:0000256" key="3">
    <source>
        <dbReference type="ARBA" id="ARBA00022448"/>
    </source>
</evidence>
<protein>
    <submittedName>
        <fullName evidence="13">Putative amino acid transporter, transmembrane domain-containing protein</fullName>
    </submittedName>
</protein>
<feature type="transmembrane region" description="Helical" evidence="11">
    <location>
        <begin position="51"/>
        <end position="70"/>
    </location>
</feature>
<feature type="transmembrane region" description="Helical" evidence="11">
    <location>
        <begin position="192"/>
        <end position="212"/>
    </location>
</feature>
<dbReference type="AlphaFoldDB" id="A0A2P6S649"/>
<dbReference type="Gramene" id="PRQ54163">
    <property type="protein sequence ID" value="PRQ54163"/>
    <property type="gene ID" value="RchiOBHm_Chr2g0174481"/>
</dbReference>
<dbReference type="EMBL" id="PDCK01000040">
    <property type="protein sequence ID" value="PRQ54163.1"/>
    <property type="molecule type" value="Genomic_DNA"/>
</dbReference>
<keyword evidence="3" id="KW-0813">Transport</keyword>
<feature type="domain" description="Amino acid transporter transmembrane" evidence="12">
    <location>
        <begin position="23"/>
        <end position="370"/>
    </location>
</feature>
<evidence type="ECO:0000313" key="13">
    <source>
        <dbReference type="EMBL" id="PRQ54163.1"/>
    </source>
</evidence>
<accession>A0A2P6S649</accession>
<evidence type="ECO:0000313" key="14">
    <source>
        <dbReference type="Proteomes" id="UP000238479"/>
    </source>
</evidence>
<evidence type="ECO:0000256" key="6">
    <source>
        <dbReference type="ARBA" id="ARBA00022970"/>
    </source>
</evidence>
<keyword evidence="8 11" id="KW-0472">Membrane</keyword>
<feature type="transmembrane region" description="Helical" evidence="11">
    <location>
        <begin position="275"/>
        <end position="293"/>
    </location>
</feature>
<keyword evidence="7 11" id="KW-1133">Transmembrane helix</keyword>
<keyword evidence="6" id="KW-0029">Amino-acid transport</keyword>
<dbReference type="Proteomes" id="UP000238479">
    <property type="component" value="Chromosome 2"/>
</dbReference>
<evidence type="ECO:0000256" key="7">
    <source>
        <dbReference type="ARBA" id="ARBA00022989"/>
    </source>
</evidence>
<keyword evidence="5" id="KW-0769">Symport</keyword>
<reference evidence="13 14" key="1">
    <citation type="journal article" date="2018" name="Nat. Genet.">
        <title>The Rosa genome provides new insights in the design of modern roses.</title>
        <authorList>
            <person name="Bendahmane M."/>
        </authorList>
    </citation>
    <scope>NUCLEOTIDE SEQUENCE [LARGE SCALE GENOMIC DNA]</scope>
    <source>
        <strain evidence="14">cv. Old Blush</strain>
    </source>
</reference>
<comment type="function">
    <text evidence="10">Carrier protein involved in proton-driven auxin influx. Mediates the formation of auxin gradient from developing leaves (site of auxin biosynthesis) to tips by contributing to the loading of auxin in vascular tissues and facilitating acropetal (base to tip) auxin transport within inner tissues of the root apex, and basipetal (tip to base) auxin transport within outer tissues of the root apex. May be involved in lateral roots and nodules formation.</text>
</comment>
<evidence type="ECO:0000256" key="10">
    <source>
        <dbReference type="ARBA" id="ARBA00045588"/>
    </source>
</evidence>
<evidence type="ECO:0000256" key="4">
    <source>
        <dbReference type="ARBA" id="ARBA00022692"/>
    </source>
</evidence>
<sequence>MDEKLAKENAINEWLPITFSRDAKWWYSAFHNVTAMVGAGVLGLPYAMAELGSILVLSWVITLHTLWQMVEMHEMVPGKRFDRYHELGQHAFGEKLGLYIVVPQQLIVEVGVCIVYMVTGGKSLQKVHDTVCSDCKKIKLTYFIMIFASVHFVLSHLPNFNSISGVSLAAAVMSLSYTTIAWTAAVDKGVEFFFNFLAALGEVAFAYANHNVVLEIQATIPSTPEKPSKVPMWKGVIVAYIIVALCYFPVALVGYYIYGNSNDDNILVSLERPKWLIVMANMFVVVPVIGNYQTFSLTLLALLQIYAMPVFDMMETLLVKKWDFRPSFMLRFITRASYVAITMFVGITFPFFSGLLGFFGGFAYSPTTYFVSSQSVPLNSNEIKLIF</sequence>
<name>A0A2P6S649_ROSCH</name>
<feature type="transmembrane region" description="Helical" evidence="11">
    <location>
        <begin position="163"/>
        <end position="185"/>
    </location>
</feature>
<organism evidence="13 14">
    <name type="scientific">Rosa chinensis</name>
    <name type="common">China rose</name>
    <dbReference type="NCBI Taxonomy" id="74649"/>
    <lineage>
        <taxon>Eukaryota</taxon>
        <taxon>Viridiplantae</taxon>
        <taxon>Streptophyta</taxon>
        <taxon>Embryophyta</taxon>
        <taxon>Tracheophyta</taxon>
        <taxon>Spermatophyta</taxon>
        <taxon>Magnoliopsida</taxon>
        <taxon>eudicotyledons</taxon>
        <taxon>Gunneridae</taxon>
        <taxon>Pentapetalae</taxon>
        <taxon>rosids</taxon>
        <taxon>fabids</taxon>
        <taxon>Rosales</taxon>
        <taxon>Rosaceae</taxon>
        <taxon>Rosoideae</taxon>
        <taxon>Rosoideae incertae sedis</taxon>
        <taxon>Rosa</taxon>
    </lineage>
</organism>
<dbReference type="Pfam" id="PF01490">
    <property type="entry name" value="Aa_trans"/>
    <property type="match status" value="1"/>
</dbReference>
<comment type="caution">
    <text evidence="13">The sequence shown here is derived from an EMBL/GenBank/DDBJ whole genome shotgun (WGS) entry which is preliminary data.</text>
</comment>
<dbReference type="GO" id="GO:0009734">
    <property type="term" value="P:auxin-activated signaling pathway"/>
    <property type="evidence" value="ECO:0007669"/>
    <property type="project" value="UniProtKB-KW"/>
</dbReference>
<dbReference type="GO" id="GO:0015293">
    <property type="term" value="F:symporter activity"/>
    <property type="evidence" value="ECO:0007669"/>
    <property type="project" value="UniProtKB-KW"/>
</dbReference>
<evidence type="ECO:0000256" key="2">
    <source>
        <dbReference type="ARBA" id="ARBA00005590"/>
    </source>
</evidence>
<keyword evidence="14" id="KW-1185">Reference proteome</keyword>
<evidence type="ECO:0000256" key="5">
    <source>
        <dbReference type="ARBA" id="ARBA00022847"/>
    </source>
</evidence>
<dbReference type="GO" id="GO:0012505">
    <property type="term" value="C:endomembrane system"/>
    <property type="evidence" value="ECO:0007669"/>
    <property type="project" value="UniProtKB-SubCell"/>
</dbReference>